<dbReference type="SUPFAM" id="SSF52540">
    <property type="entry name" value="P-loop containing nucleoside triphosphate hydrolases"/>
    <property type="match status" value="1"/>
</dbReference>
<dbReference type="Pfam" id="PF00004">
    <property type="entry name" value="AAA"/>
    <property type="match status" value="1"/>
</dbReference>
<proteinExistence type="inferred from homology"/>
<comment type="caution">
    <text evidence="7">The sequence shown here is derived from an EMBL/GenBank/DDBJ whole genome shotgun (WGS) entry which is preliminary data.</text>
</comment>
<organism evidence="7 8">
    <name type="scientific">Eleusine coracana subsp. coracana</name>
    <dbReference type="NCBI Taxonomy" id="191504"/>
    <lineage>
        <taxon>Eukaryota</taxon>
        <taxon>Viridiplantae</taxon>
        <taxon>Streptophyta</taxon>
        <taxon>Embryophyta</taxon>
        <taxon>Tracheophyta</taxon>
        <taxon>Spermatophyta</taxon>
        <taxon>Magnoliopsida</taxon>
        <taxon>Liliopsida</taxon>
        <taxon>Poales</taxon>
        <taxon>Poaceae</taxon>
        <taxon>PACMAD clade</taxon>
        <taxon>Chloridoideae</taxon>
        <taxon>Cynodonteae</taxon>
        <taxon>Eleusininae</taxon>
        <taxon>Eleusine</taxon>
    </lineage>
</organism>
<evidence type="ECO:0000256" key="4">
    <source>
        <dbReference type="ARBA" id="ARBA00049360"/>
    </source>
</evidence>
<evidence type="ECO:0000256" key="2">
    <source>
        <dbReference type="ARBA" id="ARBA00007448"/>
    </source>
</evidence>
<reference evidence="7" key="2">
    <citation type="submission" date="2021-12" db="EMBL/GenBank/DDBJ databases">
        <title>Resequencing data analysis of finger millet.</title>
        <authorList>
            <person name="Hatakeyama M."/>
            <person name="Aluri S."/>
            <person name="Balachadran M.T."/>
            <person name="Sivarajan S.R."/>
            <person name="Poveda L."/>
            <person name="Shimizu-Inatsugi R."/>
            <person name="Schlapbach R."/>
            <person name="Sreeman S.M."/>
            <person name="Shimizu K.K."/>
        </authorList>
    </citation>
    <scope>NUCLEOTIDE SEQUENCE</scope>
</reference>
<dbReference type="InterPro" id="IPR027417">
    <property type="entry name" value="P-loop_NTPase"/>
</dbReference>
<keyword evidence="3" id="KW-0460">Magnesium</keyword>
<dbReference type="PROSITE" id="PS00674">
    <property type="entry name" value="AAA"/>
    <property type="match status" value="1"/>
</dbReference>
<evidence type="ECO:0000313" key="7">
    <source>
        <dbReference type="EMBL" id="GJN11605.1"/>
    </source>
</evidence>
<accession>A0AAV5DNY4</accession>
<protein>
    <recommendedName>
        <fullName evidence="6">AAA+ ATPase domain-containing protein</fullName>
    </recommendedName>
</protein>
<dbReference type="Gene3D" id="3.40.50.300">
    <property type="entry name" value="P-loop containing nucleotide triphosphate hydrolases"/>
    <property type="match status" value="1"/>
</dbReference>
<dbReference type="Gene3D" id="6.10.280.40">
    <property type="match status" value="1"/>
</dbReference>
<evidence type="ECO:0000259" key="6">
    <source>
        <dbReference type="SMART" id="SM00382"/>
    </source>
</evidence>
<evidence type="ECO:0000256" key="5">
    <source>
        <dbReference type="RuleBase" id="RU003651"/>
    </source>
</evidence>
<evidence type="ECO:0000313" key="8">
    <source>
        <dbReference type="Proteomes" id="UP001054889"/>
    </source>
</evidence>
<comment type="catalytic activity">
    <reaction evidence="4">
        <text>ATP + H2O = ADP + phosphate + H(+)</text>
        <dbReference type="Rhea" id="RHEA:13065"/>
        <dbReference type="ChEBI" id="CHEBI:15377"/>
        <dbReference type="ChEBI" id="CHEBI:15378"/>
        <dbReference type="ChEBI" id="CHEBI:30616"/>
        <dbReference type="ChEBI" id="CHEBI:43474"/>
        <dbReference type="ChEBI" id="CHEBI:456216"/>
    </reaction>
</comment>
<sequence>MDPSAAAAAAAAFPSSYAKAVEAYKVAVGTAASMTAYAVLARGMARELLPHDLRAAARWVASLVRARLEPPPKERRTLVIKRGGAVTRHHFGEPASNELYQELREYLATRIDPHAMRRLCLSGGGGGDRKFMSMENGASMTDVFEGVKFTWTSVQGESKTGNGYGYNTELLEVSFDAEHTDMALGRYIPFITAAAEERRRQHCTLQIFMNESTTWRGITHQHPATFDTLAMDLALKQSIIDDLDRFRKRKEHYQRIGKAWKRGYLLYGPPGTGKSSLVAAIANHLRFNLFDLDLSEVRYNTTLQKLLIDMPNKSILVIEDIDCCFTTASREEQEPDAYGYLADAGLLNFIDGLWSTSGEERIIIFTTNYKDRLDPALLRPGRMDMHVYMGYCCWEAFKTLARNYFVIDDHQLFPEIQELLSDVEVTPAEVSEMLLRSEDVDVALQVLAEFLREKKQQRQEAEN</sequence>
<comment type="cofactor">
    <cofactor evidence="1">
        <name>Mg(2+)</name>
        <dbReference type="ChEBI" id="CHEBI:18420"/>
    </cofactor>
</comment>
<keyword evidence="5" id="KW-0067">ATP-binding</keyword>
<dbReference type="Pfam" id="PF25568">
    <property type="entry name" value="AAA_lid_At3g28540"/>
    <property type="match status" value="1"/>
</dbReference>
<dbReference type="Proteomes" id="UP001054889">
    <property type="component" value="Unassembled WGS sequence"/>
</dbReference>
<dbReference type="AlphaFoldDB" id="A0AAV5DNY4"/>
<name>A0AAV5DNY4_ELECO</name>
<evidence type="ECO:0000256" key="3">
    <source>
        <dbReference type="ARBA" id="ARBA00022842"/>
    </source>
</evidence>
<dbReference type="EMBL" id="BQKI01000018">
    <property type="protein sequence ID" value="GJN11605.1"/>
    <property type="molecule type" value="Genomic_DNA"/>
</dbReference>
<dbReference type="InterPro" id="IPR003593">
    <property type="entry name" value="AAA+_ATPase"/>
</dbReference>
<comment type="similarity">
    <text evidence="2">Belongs to the AAA ATPase family. BCS1 subfamily.</text>
</comment>
<reference evidence="7" key="1">
    <citation type="journal article" date="2018" name="DNA Res.">
        <title>Multiple hybrid de novo genome assembly of finger millet, an orphan allotetraploid crop.</title>
        <authorList>
            <person name="Hatakeyama M."/>
            <person name="Aluri S."/>
            <person name="Balachadran M.T."/>
            <person name="Sivarajan S.R."/>
            <person name="Patrignani A."/>
            <person name="Gruter S."/>
            <person name="Poveda L."/>
            <person name="Shimizu-Inatsugi R."/>
            <person name="Baeten J."/>
            <person name="Francoijs K.J."/>
            <person name="Nataraja K.N."/>
            <person name="Reddy Y.A.N."/>
            <person name="Phadnis S."/>
            <person name="Ravikumar R.L."/>
            <person name="Schlapbach R."/>
            <person name="Sreeman S.M."/>
            <person name="Shimizu K.K."/>
        </authorList>
    </citation>
    <scope>NUCLEOTIDE SEQUENCE</scope>
</reference>
<dbReference type="InterPro" id="IPR058017">
    <property type="entry name" value="At3g28540-like_C"/>
</dbReference>
<dbReference type="Pfam" id="PF14363">
    <property type="entry name" value="AAA_assoc"/>
    <property type="match status" value="1"/>
</dbReference>
<dbReference type="CDD" id="cd19510">
    <property type="entry name" value="RecA-like_BCS1"/>
    <property type="match status" value="1"/>
</dbReference>
<gene>
    <name evidence="7" type="primary">ga29806</name>
    <name evidence="7" type="ORF">PR202_ga29806</name>
</gene>
<evidence type="ECO:0000256" key="1">
    <source>
        <dbReference type="ARBA" id="ARBA00001946"/>
    </source>
</evidence>
<dbReference type="PANTHER" id="PTHR23070">
    <property type="entry name" value="BCS1 AAA-TYPE ATPASE"/>
    <property type="match status" value="1"/>
</dbReference>
<dbReference type="InterPro" id="IPR025753">
    <property type="entry name" value="AAA_N_dom"/>
</dbReference>
<dbReference type="InterPro" id="IPR050747">
    <property type="entry name" value="Mitochondrial_chaperone_BCS1"/>
</dbReference>
<dbReference type="InterPro" id="IPR003960">
    <property type="entry name" value="ATPase_AAA_CS"/>
</dbReference>
<dbReference type="InterPro" id="IPR003959">
    <property type="entry name" value="ATPase_AAA_core"/>
</dbReference>
<feature type="domain" description="AAA+ ATPase" evidence="6">
    <location>
        <begin position="260"/>
        <end position="393"/>
    </location>
</feature>
<keyword evidence="8" id="KW-1185">Reference proteome</keyword>
<dbReference type="GO" id="GO:0006950">
    <property type="term" value="P:response to stress"/>
    <property type="evidence" value="ECO:0007669"/>
    <property type="project" value="UniProtKB-ARBA"/>
</dbReference>
<keyword evidence="5" id="KW-0547">Nucleotide-binding</keyword>
<dbReference type="GO" id="GO:0005524">
    <property type="term" value="F:ATP binding"/>
    <property type="evidence" value="ECO:0007669"/>
    <property type="project" value="UniProtKB-KW"/>
</dbReference>
<dbReference type="SMART" id="SM00382">
    <property type="entry name" value="AAA"/>
    <property type="match status" value="1"/>
</dbReference>
<dbReference type="GO" id="GO:0016887">
    <property type="term" value="F:ATP hydrolysis activity"/>
    <property type="evidence" value="ECO:0007669"/>
    <property type="project" value="InterPro"/>
</dbReference>